<evidence type="ECO:0000313" key="1">
    <source>
        <dbReference type="EMBL" id="KAH7087344.1"/>
    </source>
</evidence>
<accession>A0A8K0VYL4</accession>
<evidence type="ECO:0008006" key="3">
    <source>
        <dbReference type="Google" id="ProtNLM"/>
    </source>
</evidence>
<dbReference type="AlphaFoldDB" id="A0A8K0VYL4"/>
<sequence>MSFEPFPFLDLPTELRCMVYDELTASEVRATLPHMFDKKTRTKKNPDIVAIRSGLPVSLLATCKFINNEAKPWFDKELEKMKGEPIRLEVVPRVRATDGLYWLLLADDEDTTDGKPRSDYLGRKVQFLRDTAASNPHRIDVEVLGVGNINHWVKGPMKHMWHTLFGIAMRFKFATVFKGRVTQNSTAKARDEWEELQEEALIMAPGLRFEEMVKDKIAGSVSQG</sequence>
<organism evidence="1 2">
    <name type="scientific">Paraphoma chrysanthemicola</name>
    <dbReference type="NCBI Taxonomy" id="798071"/>
    <lineage>
        <taxon>Eukaryota</taxon>
        <taxon>Fungi</taxon>
        <taxon>Dikarya</taxon>
        <taxon>Ascomycota</taxon>
        <taxon>Pezizomycotina</taxon>
        <taxon>Dothideomycetes</taxon>
        <taxon>Pleosporomycetidae</taxon>
        <taxon>Pleosporales</taxon>
        <taxon>Pleosporineae</taxon>
        <taxon>Phaeosphaeriaceae</taxon>
        <taxon>Paraphoma</taxon>
    </lineage>
</organism>
<comment type="caution">
    <text evidence="1">The sequence shown here is derived from an EMBL/GenBank/DDBJ whole genome shotgun (WGS) entry which is preliminary data.</text>
</comment>
<keyword evidence="2" id="KW-1185">Reference proteome</keyword>
<reference evidence="1" key="1">
    <citation type="journal article" date="2021" name="Nat. Commun.">
        <title>Genetic determinants of endophytism in the Arabidopsis root mycobiome.</title>
        <authorList>
            <person name="Mesny F."/>
            <person name="Miyauchi S."/>
            <person name="Thiergart T."/>
            <person name="Pickel B."/>
            <person name="Atanasova L."/>
            <person name="Karlsson M."/>
            <person name="Huettel B."/>
            <person name="Barry K.W."/>
            <person name="Haridas S."/>
            <person name="Chen C."/>
            <person name="Bauer D."/>
            <person name="Andreopoulos W."/>
            <person name="Pangilinan J."/>
            <person name="LaButti K."/>
            <person name="Riley R."/>
            <person name="Lipzen A."/>
            <person name="Clum A."/>
            <person name="Drula E."/>
            <person name="Henrissat B."/>
            <person name="Kohler A."/>
            <person name="Grigoriev I.V."/>
            <person name="Martin F.M."/>
            <person name="Hacquard S."/>
        </authorList>
    </citation>
    <scope>NUCLEOTIDE SEQUENCE</scope>
    <source>
        <strain evidence="1">MPI-SDFR-AT-0120</strain>
    </source>
</reference>
<dbReference type="OrthoDB" id="5314997at2759"/>
<dbReference type="EMBL" id="JAGMVJ010000009">
    <property type="protein sequence ID" value="KAH7087344.1"/>
    <property type="molecule type" value="Genomic_DNA"/>
</dbReference>
<protein>
    <recommendedName>
        <fullName evidence="3">F-box domain-containing protein</fullName>
    </recommendedName>
</protein>
<name>A0A8K0VYL4_9PLEO</name>
<evidence type="ECO:0000313" key="2">
    <source>
        <dbReference type="Proteomes" id="UP000813461"/>
    </source>
</evidence>
<proteinExistence type="predicted"/>
<dbReference type="Proteomes" id="UP000813461">
    <property type="component" value="Unassembled WGS sequence"/>
</dbReference>
<gene>
    <name evidence="1" type="ORF">FB567DRAFT_548654</name>
</gene>